<dbReference type="PANTHER" id="PTHR43329">
    <property type="entry name" value="EPOXIDE HYDROLASE"/>
    <property type="match status" value="1"/>
</dbReference>
<gene>
    <name evidence="4" type="ORF">PG996_014402</name>
</gene>
<dbReference type="EMBL" id="JAQQWM010000009">
    <property type="protein sequence ID" value="KAK8046338.1"/>
    <property type="molecule type" value="Genomic_DNA"/>
</dbReference>
<evidence type="ECO:0000256" key="2">
    <source>
        <dbReference type="ARBA" id="ARBA00038334"/>
    </source>
</evidence>
<dbReference type="InterPro" id="IPR000073">
    <property type="entry name" value="AB_hydrolase_1"/>
</dbReference>
<name>A0ABR1TKZ5_9PEZI</name>
<keyword evidence="1" id="KW-0378">Hydrolase</keyword>
<comment type="caution">
    <text evidence="4">The sequence shown here is derived from an EMBL/GenBank/DDBJ whole genome shotgun (WGS) entry which is preliminary data.</text>
</comment>
<evidence type="ECO:0000313" key="5">
    <source>
        <dbReference type="Proteomes" id="UP001446871"/>
    </source>
</evidence>
<dbReference type="Gene3D" id="3.40.50.1820">
    <property type="entry name" value="alpha/beta hydrolase"/>
    <property type="match status" value="1"/>
</dbReference>
<evidence type="ECO:0000313" key="4">
    <source>
        <dbReference type="EMBL" id="KAK8046338.1"/>
    </source>
</evidence>
<proteinExistence type="inferred from homology"/>
<reference evidence="4 5" key="1">
    <citation type="submission" date="2023-01" db="EMBL/GenBank/DDBJ databases">
        <title>Analysis of 21 Apiospora genomes using comparative genomics revels a genus with tremendous synthesis potential of carbohydrate active enzymes and secondary metabolites.</title>
        <authorList>
            <person name="Sorensen T."/>
        </authorList>
    </citation>
    <scope>NUCLEOTIDE SEQUENCE [LARGE SCALE GENOMIC DNA]</scope>
    <source>
        <strain evidence="4 5">CBS 83171</strain>
    </source>
</reference>
<evidence type="ECO:0000259" key="3">
    <source>
        <dbReference type="Pfam" id="PF00561"/>
    </source>
</evidence>
<sequence length="366" mass="40462">MASPKKAYSTTVDALVPNDPRVQHLDAQIGPYSYHYMLATPPGPEPPRATVLLVHGWPDLGMAWRYQVPYLVEKLRCRVIVPDMLGYGRTSAPDDHAAYSLRNVAAQMRALVAHVLGDPQETVILGGHDWGGAAVWRVAMWCPDIVRAVFSLNVPFAPPLRRLIEGEELVKRVPSFRYQLQLASPEAERIINASPARLRGFINAIYGGTVVGGGAANRPKFAFSTQTGVVESALDAGVGPASLMSPEMVDFYVQEYGRHGLHGPTNWYRTRRLNFEDELAEFVATESKKEWRCKCPAMVVMAEKDITLPPALADGTEKWFEGPGGLRKEVVKGVGHWGMWQDPETVNTFIGSFIEDVLGGRLKEKL</sequence>
<comment type="similarity">
    <text evidence="2">Belongs to the AB hydrolase superfamily. Epoxide hydrolase family.</text>
</comment>
<protein>
    <recommendedName>
        <fullName evidence="3">AB hydrolase-1 domain-containing protein</fullName>
    </recommendedName>
</protein>
<accession>A0ABR1TKZ5</accession>
<dbReference type="InterPro" id="IPR029058">
    <property type="entry name" value="AB_hydrolase_fold"/>
</dbReference>
<evidence type="ECO:0000256" key="1">
    <source>
        <dbReference type="ARBA" id="ARBA00022801"/>
    </source>
</evidence>
<keyword evidence="5" id="KW-1185">Reference proteome</keyword>
<dbReference type="PRINTS" id="PR00412">
    <property type="entry name" value="EPOXHYDRLASE"/>
</dbReference>
<organism evidence="4 5">
    <name type="scientific">Apiospora saccharicola</name>
    <dbReference type="NCBI Taxonomy" id="335842"/>
    <lineage>
        <taxon>Eukaryota</taxon>
        <taxon>Fungi</taxon>
        <taxon>Dikarya</taxon>
        <taxon>Ascomycota</taxon>
        <taxon>Pezizomycotina</taxon>
        <taxon>Sordariomycetes</taxon>
        <taxon>Xylariomycetidae</taxon>
        <taxon>Amphisphaeriales</taxon>
        <taxon>Apiosporaceae</taxon>
        <taxon>Apiospora</taxon>
    </lineage>
</organism>
<dbReference type="Pfam" id="PF00561">
    <property type="entry name" value="Abhydrolase_1"/>
    <property type="match status" value="1"/>
</dbReference>
<dbReference type="Proteomes" id="UP001446871">
    <property type="component" value="Unassembled WGS sequence"/>
</dbReference>
<dbReference type="SUPFAM" id="SSF53474">
    <property type="entry name" value="alpha/beta-Hydrolases"/>
    <property type="match status" value="1"/>
</dbReference>
<dbReference type="InterPro" id="IPR000639">
    <property type="entry name" value="Epox_hydrolase-like"/>
</dbReference>
<feature type="domain" description="AB hydrolase-1" evidence="3">
    <location>
        <begin position="50"/>
        <end position="157"/>
    </location>
</feature>